<dbReference type="Pfam" id="PF08281">
    <property type="entry name" value="Sigma70_r4_2"/>
    <property type="match status" value="1"/>
</dbReference>
<dbReference type="InterPro" id="IPR013249">
    <property type="entry name" value="RNA_pol_sigma70_r4_t2"/>
</dbReference>
<feature type="domain" description="RNA polymerase sigma-70 region 2" evidence="5">
    <location>
        <begin position="15"/>
        <end position="82"/>
    </location>
</feature>
<evidence type="ECO:0000256" key="2">
    <source>
        <dbReference type="ARBA" id="ARBA00023015"/>
    </source>
</evidence>
<evidence type="ECO:0000313" key="7">
    <source>
        <dbReference type="EMBL" id="GGI53149.1"/>
    </source>
</evidence>
<dbReference type="GO" id="GO:0003677">
    <property type="term" value="F:DNA binding"/>
    <property type="evidence" value="ECO:0007669"/>
    <property type="project" value="InterPro"/>
</dbReference>
<evidence type="ECO:0000256" key="1">
    <source>
        <dbReference type="ARBA" id="ARBA00010641"/>
    </source>
</evidence>
<comment type="caution">
    <text evidence="7">The sequence shown here is derived from an EMBL/GenBank/DDBJ whole genome shotgun (WGS) entry which is preliminary data.</text>
</comment>
<dbReference type="Pfam" id="PF04542">
    <property type="entry name" value="Sigma70_r2"/>
    <property type="match status" value="1"/>
</dbReference>
<dbReference type="SUPFAM" id="SSF88659">
    <property type="entry name" value="Sigma3 and sigma4 domains of RNA polymerase sigma factors"/>
    <property type="match status" value="1"/>
</dbReference>
<dbReference type="Gene3D" id="1.10.10.10">
    <property type="entry name" value="Winged helix-like DNA-binding domain superfamily/Winged helix DNA-binding domain"/>
    <property type="match status" value="1"/>
</dbReference>
<dbReference type="NCBIfam" id="TIGR02937">
    <property type="entry name" value="sigma70-ECF"/>
    <property type="match status" value="1"/>
</dbReference>
<dbReference type="GO" id="GO:0006352">
    <property type="term" value="P:DNA-templated transcription initiation"/>
    <property type="evidence" value="ECO:0007669"/>
    <property type="project" value="InterPro"/>
</dbReference>
<feature type="domain" description="RNA polymerase sigma factor 70 region 4 type 2" evidence="6">
    <location>
        <begin position="115"/>
        <end position="162"/>
    </location>
</feature>
<dbReference type="Proteomes" id="UP000627205">
    <property type="component" value="Unassembled WGS sequence"/>
</dbReference>
<dbReference type="SUPFAM" id="SSF88946">
    <property type="entry name" value="Sigma2 domain of RNA polymerase sigma factors"/>
    <property type="match status" value="1"/>
</dbReference>
<dbReference type="PANTHER" id="PTHR43133:SF63">
    <property type="entry name" value="RNA POLYMERASE SIGMA FACTOR FECI-RELATED"/>
    <property type="match status" value="1"/>
</dbReference>
<dbReference type="InterPro" id="IPR014284">
    <property type="entry name" value="RNA_pol_sigma-70_dom"/>
</dbReference>
<keyword evidence="4" id="KW-0804">Transcription</keyword>
<dbReference type="InterPro" id="IPR036388">
    <property type="entry name" value="WH-like_DNA-bd_sf"/>
</dbReference>
<reference evidence="7" key="2">
    <citation type="submission" date="2020-09" db="EMBL/GenBank/DDBJ databases">
        <authorList>
            <person name="Sun Q."/>
            <person name="Sedlacek I."/>
        </authorList>
    </citation>
    <scope>NUCLEOTIDE SEQUENCE</scope>
    <source>
        <strain evidence="7">CCM 7664</strain>
    </source>
</reference>
<evidence type="ECO:0000259" key="5">
    <source>
        <dbReference type="Pfam" id="PF04542"/>
    </source>
</evidence>
<dbReference type="GO" id="GO:0016987">
    <property type="term" value="F:sigma factor activity"/>
    <property type="evidence" value="ECO:0007669"/>
    <property type="project" value="UniProtKB-KW"/>
</dbReference>
<keyword evidence="3" id="KW-0731">Sigma factor</keyword>
<evidence type="ECO:0000259" key="6">
    <source>
        <dbReference type="Pfam" id="PF08281"/>
    </source>
</evidence>
<dbReference type="InterPro" id="IPR013325">
    <property type="entry name" value="RNA_pol_sigma_r2"/>
</dbReference>
<organism evidence="7 8">
    <name type="scientific">Oxalicibacterium solurbis</name>
    <dbReference type="NCBI Taxonomy" id="69280"/>
    <lineage>
        <taxon>Bacteria</taxon>
        <taxon>Pseudomonadati</taxon>
        <taxon>Pseudomonadota</taxon>
        <taxon>Betaproteobacteria</taxon>
        <taxon>Burkholderiales</taxon>
        <taxon>Oxalobacteraceae</taxon>
        <taxon>Oxalicibacterium</taxon>
    </lineage>
</organism>
<dbReference type="InterPro" id="IPR007627">
    <property type="entry name" value="RNA_pol_sigma70_r2"/>
</dbReference>
<dbReference type="AlphaFoldDB" id="A0A8J3F4K3"/>
<dbReference type="PANTHER" id="PTHR43133">
    <property type="entry name" value="RNA POLYMERASE ECF-TYPE SIGMA FACTO"/>
    <property type="match status" value="1"/>
</dbReference>
<dbReference type="EMBL" id="BMDP01000001">
    <property type="protein sequence ID" value="GGI53149.1"/>
    <property type="molecule type" value="Genomic_DNA"/>
</dbReference>
<dbReference type="InterPro" id="IPR039425">
    <property type="entry name" value="RNA_pol_sigma-70-like"/>
</dbReference>
<dbReference type="InterPro" id="IPR013324">
    <property type="entry name" value="RNA_pol_sigma_r3/r4-like"/>
</dbReference>
<keyword evidence="8" id="KW-1185">Reference proteome</keyword>
<gene>
    <name evidence="7" type="ORF">GCM10011430_03230</name>
</gene>
<evidence type="ECO:0000256" key="4">
    <source>
        <dbReference type="ARBA" id="ARBA00023163"/>
    </source>
</evidence>
<evidence type="ECO:0000256" key="3">
    <source>
        <dbReference type="ARBA" id="ARBA00023082"/>
    </source>
</evidence>
<proteinExistence type="inferred from homology"/>
<dbReference type="FunFam" id="1.10.1740.10:FF:000009">
    <property type="entry name" value="RNA polymerase sigma factor"/>
    <property type="match status" value="1"/>
</dbReference>
<reference evidence="7" key="1">
    <citation type="journal article" date="2014" name="Int. J. Syst. Evol. Microbiol.">
        <title>Complete genome sequence of Corynebacterium casei LMG S-19264T (=DSM 44701T), isolated from a smear-ripened cheese.</title>
        <authorList>
            <consortium name="US DOE Joint Genome Institute (JGI-PGF)"/>
            <person name="Walter F."/>
            <person name="Albersmeier A."/>
            <person name="Kalinowski J."/>
            <person name="Ruckert C."/>
        </authorList>
    </citation>
    <scope>NUCLEOTIDE SEQUENCE</scope>
    <source>
        <strain evidence="7">CCM 7664</strain>
    </source>
</reference>
<dbReference type="RefSeq" id="WP_188419232.1">
    <property type="nucleotide sequence ID" value="NZ_BMDP01000001.1"/>
</dbReference>
<protein>
    <submittedName>
        <fullName evidence="7">RNA polymerase sigma factor</fullName>
    </submittedName>
</protein>
<evidence type="ECO:0000313" key="8">
    <source>
        <dbReference type="Proteomes" id="UP000627205"/>
    </source>
</evidence>
<accession>A0A8J3F4K3</accession>
<name>A0A8J3F4K3_9BURK</name>
<dbReference type="Gene3D" id="1.10.1740.10">
    <property type="match status" value="1"/>
</dbReference>
<sequence>MPAADSLPPKQMHTLYADHHGWLCGWLRKKLGCAHHADDLAQDTFLRILGSQQKRPLSDLREPRAYLTTIARGLVIDFFRRSELERAYLADLAALPEALQPSPEQQLEALQMLQLADHLLQQMTAKTRQAWLLSRLDGMMHAEIAAELQVSVPRVRQYLANAAHKAYIARFGAPE</sequence>
<keyword evidence="2" id="KW-0805">Transcription regulation</keyword>
<comment type="similarity">
    <text evidence="1">Belongs to the sigma-70 factor family. ECF subfamily.</text>
</comment>